<dbReference type="InterPro" id="IPR045361">
    <property type="entry name" value="CIS_tube_prot_N"/>
</dbReference>
<feature type="domain" description="Contractile injection system tube protein N-terminal" evidence="1">
    <location>
        <begin position="19"/>
        <end position="136"/>
    </location>
</feature>
<dbReference type="RefSeq" id="WP_132279256.1">
    <property type="nucleotide sequence ID" value="NZ_JAOBST010000011.1"/>
</dbReference>
<organism evidence="2 3">
    <name type="scientific">Extibacter muris</name>
    <dbReference type="NCBI Taxonomy" id="1796622"/>
    <lineage>
        <taxon>Bacteria</taxon>
        <taxon>Bacillati</taxon>
        <taxon>Bacillota</taxon>
        <taxon>Clostridia</taxon>
        <taxon>Lachnospirales</taxon>
        <taxon>Lachnospiraceae</taxon>
        <taxon>Extibacter</taxon>
    </lineage>
</organism>
<dbReference type="EMBL" id="SMMX01000013">
    <property type="protein sequence ID" value="TDA20944.1"/>
    <property type="molecule type" value="Genomic_DNA"/>
</dbReference>
<dbReference type="AlphaFoldDB" id="A0A4R4FBJ3"/>
<evidence type="ECO:0000313" key="2">
    <source>
        <dbReference type="EMBL" id="TDA20944.1"/>
    </source>
</evidence>
<gene>
    <name evidence="2" type="ORF">E1963_14300</name>
</gene>
<name>A0A4R4FBJ3_9FIRM</name>
<accession>A0A4R4FBJ3</accession>
<comment type="caution">
    <text evidence="2">The sequence shown here is derived from an EMBL/GenBank/DDBJ whole genome shotgun (WGS) entry which is preliminary data.</text>
</comment>
<sequence>MLKKAVLTVPGETGDLYPIEVQYNPSTLNLSVSAGAVSYENPQTHVMNNQADQNTDSGELTLSFDLIIDDAGGRDVRKTIQGFLGMLFQESARKIIFSWGDVHFAGEAERMNASFDMFSSDGRPIRGKVHMEIVQHDFKGVVNSEL</sequence>
<dbReference type="Proteomes" id="UP000295710">
    <property type="component" value="Unassembled WGS sequence"/>
</dbReference>
<reference evidence="2 3" key="1">
    <citation type="journal article" date="2016" name="Nat. Microbiol.">
        <title>The Mouse Intestinal Bacterial Collection (miBC) provides host-specific insight into cultured diversity and functional potential of the gut microbiota.</title>
        <authorList>
            <person name="Lagkouvardos I."/>
            <person name="Pukall R."/>
            <person name="Abt B."/>
            <person name="Foesel B.U."/>
            <person name="Meier-Kolthoff J.P."/>
            <person name="Kumar N."/>
            <person name="Bresciani A."/>
            <person name="Martinez I."/>
            <person name="Just S."/>
            <person name="Ziegler C."/>
            <person name="Brugiroux S."/>
            <person name="Garzetti D."/>
            <person name="Wenning M."/>
            <person name="Bui T.P."/>
            <person name="Wang J."/>
            <person name="Hugenholtz F."/>
            <person name="Plugge C.M."/>
            <person name="Peterson D.A."/>
            <person name="Hornef M.W."/>
            <person name="Baines J.F."/>
            <person name="Smidt H."/>
            <person name="Walter J."/>
            <person name="Kristiansen K."/>
            <person name="Nielsen H.B."/>
            <person name="Haller D."/>
            <person name="Overmann J."/>
            <person name="Stecher B."/>
            <person name="Clavel T."/>
        </authorList>
    </citation>
    <scope>NUCLEOTIDE SEQUENCE [LARGE SCALE GENOMIC DNA]</scope>
    <source>
        <strain evidence="2 3">DSM 28560</strain>
    </source>
</reference>
<protein>
    <recommendedName>
        <fullName evidence="1">Contractile injection system tube protein N-terminal domain-containing protein</fullName>
    </recommendedName>
</protein>
<dbReference type="Pfam" id="PF19266">
    <property type="entry name" value="CIS_tube"/>
    <property type="match status" value="1"/>
</dbReference>
<keyword evidence="3" id="KW-1185">Reference proteome</keyword>
<evidence type="ECO:0000259" key="1">
    <source>
        <dbReference type="Pfam" id="PF19266"/>
    </source>
</evidence>
<evidence type="ECO:0000313" key="3">
    <source>
        <dbReference type="Proteomes" id="UP000295710"/>
    </source>
</evidence>
<proteinExistence type="predicted"/>